<dbReference type="InterPro" id="IPR012318">
    <property type="entry name" value="HTH_CRP"/>
</dbReference>
<dbReference type="GO" id="GO:0003700">
    <property type="term" value="F:DNA-binding transcription factor activity"/>
    <property type="evidence" value="ECO:0007669"/>
    <property type="project" value="TreeGrafter"/>
</dbReference>
<dbReference type="InterPro" id="IPR036388">
    <property type="entry name" value="WH-like_DNA-bd_sf"/>
</dbReference>
<dbReference type="GO" id="GO:0005829">
    <property type="term" value="C:cytosol"/>
    <property type="evidence" value="ECO:0007669"/>
    <property type="project" value="TreeGrafter"/>
</dbReference>
<dbReference type="Gene3D" id="1.10.10.10">
    <property type="entry name" value="Winged helix-like DNA-binding domain superfamily/Winged helix DNA-binding domain"/>
    <property type="match status" value="1"/>
</dbReference>
<evidence type="ECO:0000259" key="5">
    <source>
        <dbReference type="PROSITE" id="PS51063"/>
    </source>
</evidence>
<dbReference type="AlphaFoldDB" id="A0A6J4RL47"/>
<dbReference type="InterPro" id="IPR036390">
    <property type="entry name" value="WH_DNA-bd_sf"/>
</dbReference>
<dbReference type="SUPFAM" id="SSF51206">
    <property type="entry name" value="cAMP-binding domain-like"/>
    <property type="match status" value="1"/>
</dbReference>
<evidence type="ECO:0008006" key="7">
    <source>
        <dbReference type="Google" id="ProtNLM"/>
    </source>
</evidence>
<sequence length="239" mass="26437">MESNRAVAVLPENKRLRLLSGVDVFETLPQEELLSLARVCKPARYGAGRTIFEPETSTQEVFVLEEGQVRTYRTDPRAREVTLAILGQGTVFGRLGTGDQAQGAYAQAVVSSVVSALGKEDLEHLVKRRPEVGLRLAGLVDERLSLSEDRATELIQKEIPARLASLLLRLVESEGVVTREGYKIPTRYTHHQFGTMIGANREAVTRAFTLLRRIGAVEVDDRLIRIPEPDVLRRAAGSP</sequence>
<evidence type="ECO:0000256" key="3">
    <source>
        <dbReference type="ARBA" id="ARBA00023163"/>
    </source>
</evidence>
<feature type="domain" description="Cyclic nucleotide-binding" evidence="4">
    <location>
        <begin position="24"/>
        <end position="96"/>
    </location>
</feature>
<dbReference type="CDD" id="cd00038">
    <property type="entry name" value="CAP_ED"/>
    <property type="match status" value="1"/>
</dbReference>
<gene>
    <name evidence="6" type="ORF">AVDCRST_MAG25-2090</name>
</gene>
<evidence type="ECO:0000259" key="4">
    <source>
        <dbReference type="PROSITE" id="PS50042"/>
    </source>
</evidence>
<dbReference type="EMBL" id="CADCVI010000129">
    <property type="protein sequence ID" value="CAA9471713.1"/>
    <property type="molecule type" value="Genomic_DNA"/>
</dbReference>
<dbReference type="InterPro" id="IPR000595">
    <property type="entry name" value="cNMP-bd_dom"/>
</dbReference>
<dbReference type="InterPro" id="IPR018490">
    <property type="entry name" value="cNMP-bd_dom_sf"/>
</dbReference>
<reference evidence="6" key="1">
    <citation type="submission" date="2020-02" db="EMBL/GenBank/DDBJ databases">
        <authorList>
            <person name="Meier V. D."/>
        </authorList>
    </citation>
    <scope>NUCLEOTIDE SEQUENCE</scope>
    <source>
        <strain evidence="6">AVDCRST_MAG25</strain>
    </source>
</reference>
<dbReference type="PROSITE" id="PS51063">
    <property type="entry name" value="HTH_CRP_2"/>
    <property type="match status" value="1"/>
</dbReference>
<evidence type="ECO:0000256" key="2">
    <source>
        <dbReference type="ARBA" id="ARBA00023125"/>
    </source>
</evidence>
<protein>
    <recommendedName>
        <fullName evidence="7">Transcriptional regulator, Crp/Fnr family</fullName>
    </recommendedName>
</protein>
<proteinExistence type="predicted"/>
<dbReference type="Gene3D" id="2.60.120.10">
    <property type="entry name" value="Jelly Rolls"/>
    <property type="match status" value="1"/>
</dbReference>
<keyword evidence="2" id="KW-0238">DNA-binding</keyword>
<keyword evidence="3" id="KW-0804">Transcription</keyword>
<dbReference type="PANTHER" id="PTHR24567">
    <property type="entry name" value="CRP FAMILY TRANSCRIPTIONAL REGULATORY PROTEIN"/>
    <property type="match status" value="1"/>
</dbReference>
<dbReference type="GO" id="GO:0003677">
    <property type="term" value="F:DNA binding"/>
    <property type="evidence" value="ECO:0007669"/>
    <property type="project" value="UniProtKB-KW"/>
</dbReference>
<dbReference type="SUPFAM" id="SSF46785">
    <property type="entry name" value="Winged helix' DNA-binding domain"/>
    <property type="match status" value="1"/>
</dbReference>
<dbReference type="SMART" id="SM00100">
    <property type="entry name" value="cNMP"/>
    <property type="match status" value="1"/>
</dbReference>
<evidence type="ECO:0000256" key="1">
    <source>
        <dbReference type="ARBA" id="ARBA00023015"/>
    </source>
</evidence>
<keyword evidence="1" id="KW-0805">Transcription regulation</keyword>
<dbReference type="PROSITE" id="PS50042">
    <property type="entry name" value="CNMP_BINDING_3"/>
    <property type="match status" value="1"/>
</dbReference>
<evidence type="ECO:0000313" key="6">
    <source>
        <dbReference type="EMBL" id="CAA9471713.1"/>
    </source>
</evidence>
<accession>A0A6J4RL47</accession>
<dbReference type="PANTHER" id="PTHR24567:SF74">
    <property type="entry name" value="HTH-TYPE TRANSCRIPTIONAL REGULATOR ARCR"/>
    <property type="match status" value="1"/>
</dbReference>
<name>A0A6J4RL47_9ACTN</name>
<dbReference type="Pfam" id="PF00027">
    <property type="entry name" value="cNMP_binding"/>
    <property type="match status" value="1"/>
</dbReference>
<feature type="domain" description="HTH crp-type" evidence="5">
    <location>
        <begin position="157"/>
        <end position="230"/>
    </location>
</feature>
<organism evidence="6">
    <name type="scientific">uncultured Rubrobacteraceae bacterium</name>
    <dbReference type="NCBI Taxonomy" id="349277"/>
    <lineage>
        <taxon>Bacteria</taxon>
        <taxon>Bacillati</taxon>
        <taxon>Actinomycetota</taxon>
        <taxon>Rubrobacteria</taxon>
        <taxon>Rubrobacterales</taxon>
        <taxon>Rubrobacteraceae</taxon>
        <taxon>environmental samples</taxon>
    </lineage>
</organism>
<dbReference type="InterPro" id="IPR050397">
    <property type="entry name" value="Env_Response_Regulators"/>
</dbReference>
<dbReference type="Pfam" id="PF13545">
    <property type="entry name" value="HTH_Crp_2"/>
    <property type="match status" value="1"/>
</dbReference>
<dbReference type="InterPro" id="IPR014710">
    <property type="entry name" value="RmlC-like_jellyroll"/>
</dbReference>